<gene>
    <name evidence="2" type="ORF">STAS_01423</name>
</gene>
<evidence type="ECO:0000256" key="1">
    <source>
        <dbReference type="SAM" id="MobiDB-lite"/>
    </source>
</evidence>
<protein>
    <submittedName>
        <fullName evidence="2">Nuclear phosphoprotein UL3 homolog</fullName>
    </submittedName>
</protein>
<sequence length="214" mass="23445">MVIVRLIPLHANASNMSSSGTWFCKSTSTTIDGTSLCAFCRPQLIPIVPSVSTIILPITVKKIAAKCRHFMNSTPIGTLGSVVFLLFMNSTPIGTLGSVVFLLPLHDLHREHAPARRRVFSHDSPEPSELALLLVLKLCLEIHVERVRHVLPPVEPAARPSRVHARAVPSTARDPILCFDSFVVLQRRVQHAPPLGHPINPAGPDREHVSTLAR</sequence>
<proteinExistence type="predicted"/>
<evidence type="ECO:0000313" key="3">
    <source>
        <dbReference type="Proteomes" id="UP000325081"/>
    </source>
</evidence>
<evidence type="ECO:0000313" key="2">
    <source>
        <dbReference type="EMBL" id="GER25821.1"/>
    </source>
</evidence>
<reference evidence="3" key="1">
    <citation type="journal article" date="2019" name="Curr. Biol.">
        <title>Genome Sequence of Striga asiatica Provides Insight into the Evolution of Plant Parasitism.</title>
        <authorList>
            <person name="Yoshida S."/>
            <person name="Kim S."/>
            <person name="Wafula E.K."/>
            <person name="Tanskanen J."/>
            <person name="Kim Y.M."/>
            <person name="Honaas L."/>
            <person name="Yang Z."/>
            <person name="Spallek T."/>
            <person name="Conn C.E."/>
            <person name="Ichihashi Y."/>
            <person name="Cheong K."/>
            <person name="Cui S."/>
            <person name="Der J.P."/>
            <person name="Gundlach H."/>
            <person name="Jiao Y."/>
            <person name="Hori C."/>
            <person name="Ishida J.K."/>
            <person name="Kasahara H."/>
            <person name="Kiba T."/>
            <person name="Kim M.S."/>
            <person name="Koo N."/>
            <person name="Laohavisit A."/>
            <person name="Lee Y.H."/>
            <person name="Lumba S."/>
            <person name="McCourt P."/>
            <person name="Mortimer J.C."/>
            <person name="Mutuku J.M."/>
            <person name="Nomura T."/>
            <person name="Sasaki-Sekimoto Y."/>
            <person name="Seto Y."/>
            <person name="Wang Y."/>
            <person name="Wakatake T."/>
            <person name="Sakakibara H."/>
            <person name="Demura T."/>
            <person name="Yamaguchi S."/>
            <person name="Yoneyama K."/>
            <person name="Manabe R.I."/>
            <person name="Nelson D.C."/>
            <person name="Schulman A.H."/>
            <person name="Timko M.P."/>
            <person name="dePamphilis C.W."/>
            <person name="Choi D."/>
            <person name="Shirasu K."/>
        </authorList>
    </citation>
    <scope>NUCLEOTIDE SEQUENCE [LARGE SCALE GENOMIC DNA]</scope>
    <source>
        <strain evidence="3">cv. UVA1</strain>
    </source>
</reference>
<dbReference type="AlphaFoldDB" id="A0A5A7NZW1"/>
<dbReference type="EMBL" id="BKCP01000558">
    <property type="protein sequence ID" value="GER25821.1"/>
    <property type="molecule type" value="Genomic_DNA"/>
</dbReference>
<accession>A0A5A7NZW1</accession>
<organism evidence="2 3">
    <name type="scientific">Striga asiatica</name>
    <name type="common">Asiatic witchweed</name>
    <name type="synonym">Buchnera asiatica</name>
    <dbReference type="NCBI Taxonomy" id="4170"/>
    <lineage>
        <taxon>Eukaryota</taxon>
        <taxon>Viridiplantae</taxon>
        <taxon>Streptophyta</taxon>
        <taxon>Embryophyta</taxon>
        <taxon>Tracheophyta</taxon>
        <taxon>Spermatophyta</taxon>
        <taxon>Magnoliopsida</taxon>
        <taxon>eudicotyledons</taxon>
        <taxon>Gunneridae</taxon>
        <taxon>Pentapetalae</taxon>
        <taxon>asterids</taxon>
        <taxon>lamiids</taxon>
        <taxon>Lamiales</taxon>
        <taxon>Orobanchaceae</taxon>
        <taxon>Buchnereae</taxon>
        <taxon>Striga</taxon>
    </lineage>
</organism>
<name>A0A5A7NZW1_STRAF</name>
<comment type="caution">
    <text evidence="2">The sequence shown here is derived from an EMBL/GenBank/DDBJ whole genome shotgun (WGS) entry which is preliminary data.</text>
</comment>
<dbReference type="Proteomes" id="UP000325081">
    <property type="component" value="Unassembled WGS sequence"/>
</dbReference>
<keyword evidence="3" id="KW-1185">Reference proteome</keyword>
<feature type="region of interest" description="Disordered" evidence="1">
    <location>
        <begin position="193"/>
        <end position="214"/>
    </location>
</feature>
<feature type="compositionally biased region" description="Basic and acidic residues" evidence="1">
    <location>
        <begin position="204"/>
        <end position="214"/>
    </location>
</feature>